<dbReference type="PRINTS" id="PR00469">
    <property type="entry name" value="PNDRDTASEII"/>
</dbReference>
<evidence type="ECO:0000313" key="6">
    <source>
        <dbReference type="Proteomes" id="UP000091956"/>
    </source>
</evidence>
<dbReference type="Pfam" id="PF07992">
    <property type="entry name" value="Pyr_redox_2"/>
    <property type="match status" value="2"/>
</dbReference>
<dbReference type="AlphaFoldDB" id="A0A1B8GCH0"/>
<reference evidence="5 6" key="1">
    <citation type="submission" date="2016-03" db="EMBL/GenBank/DDBJ databases">
        <title>Comparative genomics of Pseudogymnoascus destructans, the fungus causing white-nose syndrome of bats.</title>
        <authorList>
            <person name="Palmer J.M."/>
            <person name="Drees K.P."/>
            <person name="Foster J.T."/>
            <person name="Lindner D.L."/>
        </authorList>
    </citation>
    <scope>NUCLEOTIDE SEQUENCE [LARGE SCALE GENOMIC DNA]</scope>
    <source>
        <strain evidence="5 6">UAMH 10579</strain>
    </source>
</reference>
<dbReference type="RefSeq" id="XP_018127288.2">
    <property type="nucleotide sequence ID" value="XM_018277789.2"/>
</dbReference>
<reference evidence="6" key="2">
    <citation type="journal article" date="2018" name="Nat. Commun.">
        <title>Extreme sensitivity to ultraviolet light in the fungal pathogen causing white-nose syndrome of bats.</title>
        <authorList>
            <person name="Palmer J.M."/>
            <person name="Drees K.P."/>
            <person name="Foster J.T."/>
            <person name="Lindner D.L."/>
        </authorList>
    </citation>
    <scope>NUCLEOTIDE SEQUENCE [LARGE SCALE GENOMIC DNA]</scope>
    <source>
        <strain evidence="6">UAMH 10579</strain>
    </source>
</reference>
<evidence type="ECO:0000259" key="4">
    <source>
        <dbReference type="Pfam" id="PF07992"/>
    </source>
</evidence>
<organism evidence="5 6">
    <name type="scientific">Pseudogymnoascus verrucosus</name>
    <dbReference type="NCBI Taxonomy" id="342668"/>
    <lineage>
        <taxon>Eukaryota</taxon>
        <taxon>Fungi</taxon>
        <taxon>Dikarya</taxon>
        <taxon>Ascomycota</taxon>
        <taxon>Pezizomycotina</taxon>
        <taxon>Leotiomycetes</taxon>
        <taxon>Thelebolales</taxon>
        <taxon>Thelebolaceae</taxon>
        <taxon>Pseudogymnoascus</taxon>
    </lineage>
</organism>
<dbReference type="GO" id="GO:0016491">
    <property type="term" value="F:oxidoreductase activity"/>
    <property type="evidence" value="ECO:0007669"/>
    <property type="project" value="UniProtKB-KW"/>
</dbReference>
<feature type="domain" description="FAD/NAD(P)-binding" evidence="4">
    <location>
        <begin position="34"/>
        <end position="176"/>
    </location>
</feature>
<dbReference type="InterPro" id="IPR036188">
    <property type="entry name" value="FAD/NAD-bd_sf"/>
</dbReference>
<evidence type="ECO:0000256" key="2">
    <source>
        <dbReference type="ARBA" id="ARBA00022630"/>
    </source>
</evidence>
<dbReference type="PRINTS" id="PR00368">
    <property type="entry name" value="FADPNR"/>
</dbReference>
<protein>
    <recommendedName>
        <fullName evidence="4">FAD/NAD(P)-binding domain-containing protein</fullName>
    </recommendedName>
</protein>
<gene>
    <name evidence="5" type="ORF">VE01_08364</name>
</gene>
<name>A0A1B8GCH0_9PEZI</name>
<dbReference type="InterPro" id="IPR023753">
    <property type="entry name" value="FAD/NAD-binding_dom"/>
</dbReference>
<keyword evidence="3" id="KW-0560">Oxidoreductase</keyword>
<evidence type="ECO:0000256" key="1">
    <source>
        <dbReference type="ARBA" id="ARBA00009333"/>
    </source>
</evidence>
<dbReference type="Gene3D" id="3.50.50.60">
    <property type="entry name" value="FAD/NAD(P)-binding domain"/>
    <property type="match status" value="2"/>
</dbReference>
<evidence type="ECO:0000256" key="3">
    <source>
        <dbReference type="ARBA" id="ARBA00023002"/>
    </source>
</evidence>
<dbReference type="Proteomes" id="UP000091956">
    <property type="component" value="Unassembled WGS sequence"/>
</dbReference>
<dbReference type="EMBL" id="KV460252">
    <property type="protein sequence ID" value="OBT93555.2"/>
    <property type="molecule type" value="Genomic_DNA"/>
</dbReference>
<proteinExistence type="inferred from homology"/>
<dbReference type="InterPro" id="IPR050097">
    <property type="entry name" value="Ferredoxin-NADP_redctase_2"/>
</dbReference>
<dbReference type="SUPFAM" id="SSF51905">
    <property type="entry name" value="FAD/NAD(P)-binding domain"/>
    <property type="match status" value="1"/>
</dbReference>
<keyword evidence="6" id="KW-1185">Reference proteome</keyword>
<dbReference type="GO" id="GO:0097237">
    <property type="term" value="P:cellular response to toxic substance"/>
    <property type="evidence" value="ECO:0007669"/>
    <property type="project" value="UniProtKB-ARBA"/>
</dbReference>
<sequence length="342" mass="35611">MSLLHNLTTNLVPNFFTSIAKNLTTTAAKMPLVDALIIGAGPAGLSAALALARQLHTAIVFDSSLFRNARSAHMHTIPTWDHKDPAAFRGATRAEILERYNTISFEDCEVAKIEKTATGDFAATAADGTAFTGRRVLLATGVTDLALGIKGYDDCWGRSIYHCLFCHGYEDAGKPSSGVLALGENSAPAVAAALARSARQITSKVVIYTSNNPTVKSSVDALLGPKDSAITTDDREVTSFALGAEGNGISITFADGSTVQEAFLAHKPPTKLNGPFAEQLAVELAPGGDIKVAPPFGATSVKGVYAAGDCATPIKSVIQAMHMGTFAGVGIAHDLQAEGPKL</sequence>
<evidence type="ECO:0000313" key="5">
    <source>
        <dbReference type="EMBL" id="OBT93555.2"/>
    </source>
</evidence>
<feature type="domain" description="FAD/NAD(P)-binding" evidence="4">
    <location>
        <begin position="276"/>
        <end position="324"/>
    </location>
</feature>
<comment type="similarity">
    <text evidence="1">Belongs to the class-II pyridine nucleotide-disulfide oxidoreductase family.</text>
</comment>
<dbReference type="STRING" id="342668.A0A1B8GCH0"/>
<keyword evidence="2" id="KW-0285">Flavoprotein</keyword>
<accession>A0A1B8GCH0</accession>
<dbReference type="GeneID" id="28841750"/>
<dbReference type="PANTHER" id="PTHR48105">
    <property type="entry name" value="THIOREDOXIN REDUCTASE 1-RELATED-RELATED"/>
    <property type="match status" value="1"/>
</dbReference>